<evidence type="ECO:0000313" key="1">
    <source>
        <dbReference type="EMBL" id="PBK80682.1"/>
    </source>
</evidence>
<dbReference type="InParanoid" id="A0A2H3CN86"/>
<name>A0A2H3CN86_ARMGA</name>
<dbReference type="AlphaFoldDB" id="A0A2H3CN86"/>
<keyword evidence="2" id="KW-1185">Reference proteome</keyword>
<dbReference type="STRING" id="47427.A0A2H3CN86"/>
<reference evidence="2" key="1">
    <citation type="journal article" date="2017" name="Nat. Ecol. Evol.">
        <title>Genome expansion and lineage-specific genetic innovations in the forest pathogenic fungi Armillaria.</title>
        <authorList>
            <person name="Sipos G."/>
            <person name="Prasanna A.N."/>
            <person name="Walter M.C."/>
            <person name="O'Connor E."/>
            <person name="Balint B."/>
            <person name="Krizsan K."/>
            <person name="Kiss B."/>
            <person name="Hess J."/>
            <person name="Varga T."/>
            <person name="Slot J."/>
            <person name="Riley R."/>
            <person name="Boka B."/>
            <person name="Rigling D."/>
            <person name="Barry K."/>
            <person name="Lee J."/>
            <person name="Mihaltcheva S."/>
            <person name="LaButti K."/>
            <person name="Lipzen A."/>
            <person name="Waldron R."/>
            <person name="Moloney N.M."/>
            <person name="Sperisen C."/>
            <person name="Kredics L."/>
            <person name="Vagvoelgyi C."/>
            <person name="Patrignani A."/>
            <person name="Fitzpatrick D."/>
            <person name="Nagy I."/>
            <person name="Doyle S."/>
            <person name="Anderson J.B."/>
            <person name="Grigoriev I.V."/>
            <person name="Gueldener U."/>
            <person name="Muensterkoetter M."/>
            <person name="Nagy L.G."/>
        </authorList>
    </citation>
    <scope>NUCLEOTIDE SEQUENCE [LARGE SCALE GENOMIC DNA]</scope>
    <source>
        <strain evidence="2">Ar21-2</strain>
    </source>
</reference>
<sequence>MLSFFVIYMSYHIKPKSVDSYLSGICNQLEHYFPDVRAIRKSLLFNTSTFHDDLLFVAMILTGFYGLLRLAEISLPDSEEVRDWRKLTRRASVEIHDDSYSFWLLAHKADTSFEGNRIIIKCRDTVDPHAPFATYIASWDKLFPIHPLLWVRENGDCPTRGWFIRKLRTVFPDKCIAGQSMRAGGISARHTDMSGLGPSRARFYR</sequence>
<accession>A0A2H3CN86</accession>
<dbReference type="OrthoDB" id="5598396at2759"/>
<evidence type="ECO:0000313" key="2">
    <source>
        <dbReference type="Proteomes" id="UP000217790"/>
    </source>
</evidence>
<organism evidence="1 2">
    <name type="scientific">Armillaria gallica</name>
    <name type="common">Bulbous honey fungus</name>
    <name type="synonym">Armillaria bulbosa</name>
    <dbReference type="NCBI Taxonomy" id="47427"/>
    <lineage>
        <taxon>Eukaryota</taxon>
        <taxon>Fungi</taxon>
        <taxon>Dikarya</taxon>
        <taxon>Basidiomycota</taxon>
        <taxon>Agaricomycotina</taxon>
        <taxon>Agaricomycetes</taxon>
        <taxon>Agaricomycetidae</taxon>
        <taxon>Agaricales</taxon>
        <taxon>Marasmiineae</taxon>
        <taxon>Physalacriaceae</taxon>
        <taxon>Armillaria</taxon>
    </lineage>
</organism>
<dbReference type="EMBL" id="KZ293741">
    <property type="protein sequence ID" value="PBK80682.1"/>
    <property type="molecule type" value="Genomic_DNA"/>
</dbReference>
<dbReference type="OMA" id="HAYIASR"/>
<protein>
    <submittedName>
        <fullName evidence="1">Uncharacterized protein</fullName>
    </submittedName>
</protein>
<gene>
    <name evidence="1" type="ORF">ARMGADRAFT_1048921</name>
</gene>
<dbReference type="Proteomes" id="UP000217790">
    <property type="component" value="Unassembled WGS sequence"/>
</dbReference>
<proteinExistence type="predicted"/>